<accession>A0A8D4SPR6</accession>
<dbReference type="Pfam" id="PF23343">
    <property type="entry name" value="REP_ORF2-G2P"/>
    <property type="match status" value="1"/>
</dbReference>
<evidence type="ECO:0000313" key="2">
    <source>
        <dbReference type="EMBL" id="AYD42796.1"/>
    </source>
</evidence>
<evidence type="ECO:0000313" key="3">
    <source>
        <dbReference type="Proteomes" id="UP000265864"/>
    </source>
</evidence>
<feature type="domain" description="Replication-associated protein ORF2/G2P" evidence="1">
    <location>
        <begin position="58"/>
        <end position="170"/>
    </location>
</feature>
<dbReference type="InterPro" id="IPR056906">
    <property type="entry name" value="ORF2/G2P_dom"/>
</dbReference>
<dbReference type="EMBL" id="CP032482">
    <property type="protein sequence ID" value="AYD42796.1"/>
    <property type="molecule type" value="Genomic_DNA"/>
</dbReference>
<name>A0A8D4SPR6_9GAMM</name>
<proteinExistence type="predicted"/>
<gene>
    <name evidence="2" type="ORF">DXZ79_02975</name>
</gene>
<sequence>MQRHYPYFKKITPNHFLLNMINHHLNQILTCHSKILAFRMDFDYQRGTNRFIRNSSFEIQDDLRELTQAVMQMHQICGCFWVLEWTKTHAIHAHAIFYLKGQKHQKSFPFIQQTGELWLKITNDEGKYERCKPKDCYLDDINNIVDYDNDEDVNSLRRIASYLTKESQKNGCLIWGSNEVPEPARQGRPRKGK</sequence>
<evidence type="ECO:0000259" key="1">
    <source>
        <dbReference type="Pfam" id="PF23343"/>
    </source>
</evidence>
<protein>
    <submittedName>
        <fullName evidence="2">Inovirus Gp2 family protein</fullName>
    </submittedName>
</protein>
<organism evidence="2 3">
    <name type="scientific">Yersinia rochesterensis</name>
    <dbReference type="NCBI Taxonomy" id="1604335"/>
    <lineage>
        <taxon>Bacteria</taxon>
        <taxon>Pseudomonadati</taxon>
        <taxon>Pseudomonadota</taxon>
        <taxon>Gammaproteobacteria</taxon>
        <taxon>Enterobacterales</taxon>
        <taxon>Yersiniaceae</taxon>
        <taxon>Yersinia</taxon>
    </lineage>
</organism>
<reference evidence="2 3" key="1">
    <citation type="submission" date="2018-09" db="EMBL/GenBank/DDBJ databases">
        <title>Yersinia kristensenii subsp. rochesterensis subsp. nov., Isolated from Human Feces.</title>
        <authorList>
            <person name="Cunningham S.A."/>
            <person name="Jeraldo P."/>
            <person name="Patel R."/>
        </authorList>
    </citation>
    <scope>NUCLEOTIDE SEQUENCE [LARGE SCALE GENOMIC DNA]</scope>
    <source>
        <strain evidence="2 3">ATCC BAA-2637</strain>
    </source>
</reference>
<dbReference type="AlphaFoldDB" id="A0A8D4SPR6"/>
<dbReference type="Proteomes" id="UP000265864">
    <property type="component" value="Chromosome"/>
</dbReference>